<keyword evidence="3" id="KW-1185">Reference proteome</keyword>
<dbReference type="EMBL" id="QGDO01000002">
    <property type="protein sequence ID" value="PWJ42691.1"/>
    <property type="molecule type" value="Genomic_DNA"/>
</dbReference>
<sequence length="1115" mass="120912">MTTFKKYVLGILCTFFLIGIGSKESVSYAQACNLNAGGDQFYCLDLDEFNLVGNISAQVDTTSIQWTVVGSSSGMSILDPNVLSPTVVATAGNFPVGPHTFELSATCLNTGMLITDQVVITITPPASVATIFDMSNNIVGDSIDACRALQLIGSSPGSNETGVWSVVSQPNQHQFIQDGDTLNALNSGYGGCSEITYLYSISNGGCTTTDTVVVTHFLQDEANIINVGGIPVMNQDHISVCGDTVQVYGSLVDCSSLVSWQVTSNTPGVPTPNLGSQGSRSNVILFTQSGNYDLIYTVNSNGPCVGGSDTLNIDLCFADSITNTFVTNSVCEFPDSIPLQSDLDPSAIWTSTAGAIIINNGTANATAVITDTTRNFFQFLATETVNSCFDGIDSIQCLSMYRENWSRFGTFENDTDTLNIFCQSPGQFYRAQDYITNPTGFHGVNMVADSVPSAATQIIEGNSYYVSSNLSFDAEGRYIFTLSSNSACNDTMKWVVNVANIQMPSAGRDTVGVCITDIYPLEGSTPIDGLGNVNPAVDMTWTQVGGPAPVTFSGPTNQQDLDILSFPQVGTYFFEYAFARDEGCALADTIEITTIACDTVACPCFTTLNCCEYWDLFQTDNKKYNNEAILAEVNAYREKIAAKYKLKSTADVPCNVCDYPEEEIPVFVVDTCTSPVQLISTGDFTVSWSNNVGVNINPGYAIANEPLSIFVANADSSCVFSDSLYIQCCDDSELNPRIETFCTSCDPCEDPSVPLLVQVNSDQGPLSSSDYTFQWGGSFLGSGNGNSEQVYVNDTIWVKITDNETLCVSVDTFYYDCCNEILPPLDLSCEGTKEGHQLSWASVSNAQYYEVYITLNDKECCREGLPAQSLVPIQTTQSQLLVTDYDCFSWYVVAVCANGESSKASVKQCSCDIPCEGACDLAPKWSLDFVTVDCEYVFNGWNEGTNCPSQQYEWYFFDMNGNQLGPVQTGTTATYVGGSKKEEIEVCLLIYVEDANGDVICDEKYCSTETIFPCKTVGIGDDIFMEKQSVSNVLSVRHSPTPVSEELTFTFTKGASQETARLIIYNGNNEVILDKLISIESDYKLNVSALSPGLYFYQIVNADGQTEIQKILISR</sequence>
<dbReference type="InterPro" id="IPR013783">
    <property type="entry name" value="Ig-like_fold"/>
</dbReference>
<dbReference type="InterPro" id="IPR026444">
    <property type="entry name" value="Secre_tail"/>
</dbReference>
<reference evidence="2 3" key="1">
    <citation type="submission" date="2018-03" db="EMBL/GenBank/DDBJ databases">
        <title>Genomic Encyclopedia of Archaeal and Bacterial Type Strains, Phase II (KMG-II): from individual species to whole genera.</title>
        <authorList>
            <person name="Goeker M."/>
        </authorList>
    </citation>
    <scope>NUCLEOTIDE SEQUENCE [LARGE SCALE GENOMIC DNA]</scope>
    <source>
        <strain evidence="2 3">DSM 28229</strain>
    </source>
</reference>
<feature type="domain" description="Secretion system C-terminal sorting" evidence="1">
    <location>
        <begin position="1040"/>
        <end position="1113"/>
    </location>
</feature>
<dbReference type="Gene3D" id="2.60.40.10">
    <property type="entry name" value="Immunoglobulins"/>
    <property type="match status" value="1"/>
</dbReference>
<dbReference type="NCBIfam" id="TIGR04183">
    <property type="entry name" value="Por_Secre_tail"/>
    <property type="match status" value="1"/>
</dbReference>
<comment type="caution">
    <text evidence="2">The sequence shown here is derived from an EMBL/GenBank/DDBJ whole genome shotgun (WGS) entry which is preliminary data.</text>
</comment>
<protein>
    <submittedName>
        <fullName evidence="2">Putative secreted protein (Por secretion system target)</fullName>
    </submittedName>
</protein>
<proteinExistence type="predicted"/>
<gene>
    <name evidence="2" type="ORF">BC781_102236</name>
</gene>
<dbReference type="Proteomes" id="UP000245535">
    <property type="component" value="Unassembled WGS sequence"/>
</dbReference>
<dbReference type="AlphaFoldDB" id="A0A315ZAW5"/>
<accession>A0A315ZAW5</accession>
<evidence type="ECO:0000313" key="3">
    <source>
        <dbReference type="Proteomes" id="UP000245535"/>
    </source>
</evidence>
<dbReference type="Pfam" id="PF18962">
    <property type="entry name" value="Por_Secre_tail"/>
    <property type="match status" value="1"/>
</dbReference>
<name>A0A315ZAW5_SEDFL</name>
<evidence type="ECO:0000259" key="1">
    <source>
        <dbReference type="Pfam" id="PF18962"/>
    </source>
</evidence>
<dbReference type="RefSeq" id="WP_109616821.1">
    <property type="nucleotide sequence ID" value="NZ_QGDO01000002.1"/>
</dbReference>
<dbReference type="OrthoDB" id="5485925at2"/>
<organism evidence="2 3">
    <name type="scientific">Sediminitomix flava</name>
    <dbReference type="NCBI Taxonomy" id="379075"/>
    <lineage>
        <taxon>Bacteria</taxon>
        <taxon>Pseudomonadati</taxon>
        <taxon>Bacteroidota</taxon>
        <taxon>Cytophagia</taxon>
        <taxon>Cytophagales</taxon>
        <taxon>Flammeovirgaceae</taxon>
        <taxon>Sediminitomix</taxon>
    </lineage>
</organism>
<evidence type="ECO:0000313" key="2">
    <source>
        <dbReference type="EMBL" id="PWJ42691.1"/>
    </source>
</evidence>